<name>A0A915CCP7_PARUN</name>
<dbReference type="GO" id="GO:0004672">
    <property type="term" value="F:protein kinase activity"/>
    <property type="evidence" value="ECO:0007669"/>
    <property type="project" value="InterPro"/>
</dbReference>
<dbReference type="WBParaSite" id="PgR127_g026_t02">
    <property type="protein sequence ID" value="PgR127_g026_t02"/>
    <property type="gene ID" value="PgR127_g026"/>
</dbReference>
<dbReference type="Pfam" id="PF00069">
    <property type="entry name" value="Pkinase"/>
    <property type="match status" value="1"/>
</dbReference>
<evidence type="ECO:0000256" key="1">
    <source>
        <dbReference type="SAM" id="MobiDB-lite"/>
    </source>
</evidence>
<accession>A0A915CCP7</accession>
<dbReference type="Gene3D" id="1.10.510.10">
    <property type="entry name" value="Transferase(Phosphotransferase) domain 1"/>
    <property type="match status" value="1"/>
</dbReference>
<dbReference type="PROSITE" id="PS50011">
    <property type="entry name" value="PROTEIN_KINASE_DOM"/>
    <property type="match status" value="1"/>
</dbReference>
<reference evidence="4" key="1">
    <citation type="submission" date="2022-11" db="UniProtKB">
        <authorList>
            <consortium name="WormBaseParasite"/>
        </authorList>
    </citation>
    <scope>IDENTIFICATION</scope>
</reference>
<dbReference type="Proteomes" id="UP000887569">
    <property type="component" value="Unplaced"/>
</dbReference>
<dbReference type="SUPFAM" id="SSF56112">
    <property type="entry name" value="Protein kinase-like (PK-like)"/>
    <property type="match status" value="1"/>
</dbReference>
<protein>
    <submittedName>
        <fullName evidence="4">Protein kinase domain-containing protein</fullName>
    </submittedName>
</protein>
<sequence length="193" mass="22228">MLGWKAMAAQNAPAVPQRPLTMGQESVQEPEQKSVKGRKSILATLLTSTKRKTKGSVRPKRFTKRQRDQARRMATKDDEGSVSVDEKHALAEHLRSIAPFNKRWQFTGIERKLKVTQASLQLLKGIHDMHREGLLHRDLKPDNMGILSREQPFVVLFDLGMTRMYTDEVGQVKLEGIHSETWWLEIFLDKNER</sequence>
<evidence type="ECO:0000259" key="2">
    <source>
        <dbReference type="PROSITE" id="PS50011"/>
    </source>
</evidence>
<keyword evidence="3" id="KW-1185">Reference proteome</keyword>
<feature type="domain" description="Protein kinase" evidence="2">
    <location>
        <begin position="1"/>
        <end position="193"/>
    </location>
</feature>
<feature type="compositionally biased region" description="Basic and acidic residues" evidence="1">
    <location>
        <begin position="65"/>
        <end position="84"/>
    </location>
</feature>
<dbReference type="AlphaFoldDB" id="A0A915CCP7"/>
<organism evidence="3 4">
    <name type="scientific">Parascaris univalens</name>
    <name type="common">Nematode worm</name>
    <dbReference type="NCBI Taxonomy" id="6257"/>
    <lineage>
        <taxon>Eukaryota</taxon>
        <taxon>Metazoa</taxon>
        <taxon>Ecdysozoa</taxon>
        <taxon>Nematoda</taxon>
        <taxon>Chromadorea</taxon>
        <taxon>Rhabditida</taxon>
        <taxon>Spirurina</taxon>
        <taxon>Ascaridomorpha</taxon>
        <taxon>Ascaridoidea</taxon>
        <taxon>Ascarididae</taxon>
        <taxon>Parascaris</taxon>
    </lineage>
</organism>
<dbReference type="InterPro" id="IPR000719">
    <property type="entry name" value="Prot_kinase_dom"/>
</dbReference>
<evidence type="ECO:0000313" key="3">
    <source>
        <dbReference type="Proteomes" id="UP000887569"/>
    </source>
</evidence>
<dbReference type="GO" id="GO:0005524">
    <property type="term" value="F:ATP binding"/>
    <property type="evidence" value="ECO:0007669"/>
    <property type="project" value="InterPro"/>
</dbReference>
<dbReference type="InterPro" id="IPR011009">
    <property type="entry name" value="Kinase-like_dom_sf"/>
</dbReference>
<feature type="region of interest" description="Disordered" evidence="1">
    <location>
        <begin position="1"/>
        <end position="84"/>
    </location>
</feature>
<evidence type="ECO:0000313" key="4">
    <source>
        <dbReference type="WBParaSite" id="PgR127_g026_t02"/>
    </source>
</evidence>
<feature type="compositionally biased region" description="Basic residues" evidence="1">
    <location>
        <begin position="49"/>
        <end position="64"/>
    </location>
</feature>
<proteinExistence type="predicted"/>